<dbReference type="EMBL" id="JBHLTQ010000003">
    <property type="protein sequence ID" value="MFC0604441.1"/>
    <property type="molecule type" value="Genomic_DNA"/>
</dbReference>
<dbReference type="Proteomes" id="UP001589832">
    <property type="component" value="Unassembled WGS sequence"/>
</dbReference>
<gene>
    <name evidence="2" type="ORF">ACFFGA_07740</name>
</gene>
<keyword evidence="1" id="KW-0472">Membrane</keyword>
<proteinExistence type="predicted"/>
<evidence type="ECO:0000313" key="2">
    <source>
        <dbReference type="EMBL" id="MFC0604441.1"/>
    </source>
</evidence>
<feature type="transmembrane region" description="Helical" evidence="1">
    <location>
        <begin position="17"/>
        <end position="36"/>
    </location>
</feature>
<feature type="transmembrane region" description="Helical" evidence="1">
    <location>
        <begin position="48"/>
        <end position="65"/>
    </location>
</feature>
<dbReference type="RefSeq" id="WP_386062061.1">
    <property type="nucleotide sequence ID" value="NZ_JBHLTQ010000003.1"/>
</dbReference>
<keyword evidence="1" id="KW-0812">Transmembrane</keyword>
<evidence type="ECO:0000313" key="3">
    <source>
        <dbReference type="Proteomes" id="UP001589832"/>
    </source>
</evidence>
<keyword evidence="3" id="KW-1185">Reference proteome</keyword>
<sequence length="724" mass="84434">MSTVSNRKKKLINTLKFFAAYLVAAWTFLQFVDWVLNRYHISPHWVDILLWFFIGISPSLLIYLYHQERLNKRVIKLREKIFIPLNIFLLIIALYFGFGNSDLGATTKNISYENEIGEIETKTITKEEFRIGIPIYGFKQIDKDSTTDWMRYGIGKLLYEDLLQNKNLSPEFEYITSTTTKIREASLFYDFYVDGSYQKVGDEIKITTHIRKANNGKSIKKQTFTGPDFMKLLDDISVFITSEAGLVENHNNLNYIDLPINEFISNSLPALEAYVNYDYRKAYDIDKYFALAYLEEAKRNTLYNRGKLETQDIIDKAFSLKNKLPLQKQLEIYIQRSLAYERYDEAEKQVKLQLEVDPTNEFYNRVLFAIYGETKNTEGFMAAAEKLFNDDANSFSGLNLAEAAMVNGEENQIIEAVNKYEVIQPAISAIKIEPLILKGDIKKARSVFEEYKLSNPNNSNRNRAYDSIFNYLKDNKPKIDDLKQFTGIYRSQNNELLLEFWIKDNRLIRFVKNQTMDIMIPAGPDALGGGFIQNGTFYGKLIKDNNGKIIGLHNYQFNWNNTIDRFHWKLDDHILAANEAYENQDLKAADSLYKIAFKYNPKHSYLKNISEHINYITSKNIDSIQLQNEKFAGTYGSRKFWIEDNKLFYKRKGEETELVKVELLPISENRYIDLTRLGTIMEFAEDPSGKLASKAYSYVVGKELRFEWEFVNNEEVVNYFLKDD</sequence>
<organism evidence="2 3">
    <name type="scientific">Winogradskyella pulchriflava</name>
    <dbReference type="NCBI Taxonomy" id="1110688"/>
    <lineage>
        <taxon>Bacteria</taxon>
        <taxon>Pseudomonadati</taxon>
        <taxon>Bacteroidota</taxon>
        <taxon>Flavobacteriia</taxon>
        <taxon>Flavobacteriales</taxon>
        <taxon>Flavobacteriaceae</taxon>
        <taxon>Winogradskyella</taxon>
    </lineage>
</organism>
<evidence type="ECO:0000256" key="1">
    <source>
        <dbReference type="SAM" id="Phobius"/>
    </source>
</evidence>
<feature type="transmembrane region" description="Helical" evidence="1">
    <location>
        <begin position="81"/>
        <end position="98"/>
    </location>
</feature>
<name>A0ABV6QAZ3_9FLAO</name>
<reference evidence="2 3" key="1">
    <citation type="submission" date="2024-09" db="EMBL/GenBank/DDBJ databases">
        <authorList>
            <person name="Sun Q."/>
            <person name="Mori K."/>
        </authorList>
    </citation>
    <scope>NUCLEOTIDE SEQUENCE [LARGE SCALE GENOMIC DNA]</scope>
    <source>
        <strain evidence="2 3">NCAIM B.02481</strain>
    </source>
</reference>
<accession>A0ABV6QAZ3</accession>
<comment type="caution">
    <text evidence="2">The sequence shown here is derived from an EMBL/GenBank/DDBJ whole genome shotgun (WGS) entry which is preliminary data.</text>
</comment>
<protein>
    <submittedName>
        <fullName evidence="2">Tetratricopeptide repeat protein</fullName>
    </submittedName>
</protein>
<keyword evidence="1" id="KW-1133">Transmembrane helix</keyword>